<organism evidence="3 4">
    <name type="scientific">Camelina sativa</name>
    <name type="common">False flax</name>
    <name type="synonym">Myagrum sativum</name>
    <dbReference type="NCBI Taxonomy" id="90675"/>
    <lineage>
        <taxon>Eukaryota</taxon>
        <taxon>Viridiplantae</taxon>
        <taxon>Streptophyta</taxon>
        <taxon>Embryophyta</taxon>
        <taxon>Tracheophyta</taxon>
        <taxon>Spermatophyta</taxon>
        <taxon>Magnoliopsida</taxon>
        <taxon>eudicotyledons</taxon>
        <taxon>Gunneridae</taxon>
        <taxon>Pentapetalae</taxon>
        <taxon>rosids</taxon>
        <taxon>malvids</taxon>
        <taxon>Brassicales</taxon>
        <taxon>Brassicaceae</taxon>
        <taxon>Camelineae</taxon>
        <taxon>Camelina</taxon>
    </lineage>
</organism>
<evidence type="ECO:0000313" key="3">
    <source>
        <dbReference type="Proteomes" id="UP000694864"/>
    </source>
</evidence>
<proteinExistence type="predicted"/>
<sequence length="226" mass="25992">MYHVLNVASLYPHREDLDRVVPWILWRLMNCRNDYVFNGKDFNAHDTVEKALEDADEWNQRNESEHSTNEHPLPRRTEDAKWEPPPKDWVKCNTDGTWSRAGTISGTGWVLRNEYGDGLWVGAQAIRCAISVMEVELEAMRAAISSMLRLNYGRVIFESDSLGMVNLLNSEEIWPISAPLLQDIKSLLPSFQAFQMVYMPRVCNNVADRIAKESLSLGNYDPSYIR</sequence>
<dbReference type="InterPro" id="IPR036397">
    <property type="entry name" value="RNaseH_sf"/>
</dbReference>
<evidence type="ECO:0000256" key="1">
    <source>
        <dbReference type="SAM" id="MobiDB-lite"/>
    </source>
</evidence>
<dbReference type="Proteomes" id="UP000694864">
    <property type="component" value="Chromosome 3"/>
</dbReference>
<dbReference type="PANTHER" id="PTHR47074">
    <property type="entry name" value="BNAC02G40300D PROTEIN"/>
    <property type="match status" value="1"/>
</dbReference>
<dbReference type="InterPro" id="IPR002156">
    <property type="entry name" value="RNaseH_domain"/>
</dbReference>
<dbReference type="InterPro" id="IPR012337">
    <property type="entry name" value="RNaseH-like_sf"/>
</dbReference>
<dbReference type="RefSeq" id="XP_010501661.1">
    <property type="nucleotide sequence ID" value="XM_010503359.1"/>
</dbReference>
<dbReference type="SUPFAM" id="SSF53098">
    <property type="entry name" value="Ribonuclease H-like"/>
    <property type="match status" value="1"/>
</dbReference>
<feature type="region of interest" description="Disordered" evidence="1">
    <location>
        <begin position="56"/>
        <end position="86"/>
    </location>
</feature>
<dbReference type="InterPro" id="IPR052929">
    <property type="entry name" value="RNase_H-like_EbsB-rel"/>
</dbReference>
<dbReference type="InterPro" id="IPR044730">
    <property type="entry name" value="RNase_H-like_dom_plant"/>
</dbReference>
<dbReference type="Gene3D" id="3.30.420.10">
    <property type="entry name" value="Ribonuclease H-like superfamily/Ribonuclease H"/>
    <property type="match status" value="1"/>
</dbReference>
<reference evidence="3" key="1">
    <citation type="journal article" date="2014" name="Nat. Commun.">
        <title>The emerging biofuel crop Camelina sativa retains a highly undifferentiated hexaploid genome structure.</title>
        <authorList>
            <person name="Kagale S."/>
            <person name="Koh C."/>
            <person name="Nixon J."/>
            <person name="Bollina V."/>
            <person name="Clarke W.E."/>
            <person name="Tuteja R."/>
            <person name="Spillane C."/>
            <person name="Robinson S.J."/>
            <person name="Links M.G."/>
            <person name="Clarke C."/>
            <person name="Higgins E.E."/>
            <person name="Huebert T."/>
            <person name="Sharpe A.G."/>
            <person name="Parkin I.A."/>
        </authorList>
    </citation>
    <scope>NUCLEOTIDE SEQUENCE [LARGE SCALE GENOMIC DNA]</scope>
    <source>
        <strain evidence="3">cv. DH55</strain>
    </source>
</reference>
<protein>
    <submittedName>
        <fullName evidence="4">Uncharacterized protein LOC104778957</fullName>
    </submittedName>
</protein>
<feature type="domain" description="RNase H type-1" evidence="2">
    <location>
        <begin position="93"/>
        <end position="213"/>
    </location>
</feature>
<reference evidence="4" key="2">
    <citation type="submission" date="2025-08" db="UniProtKB">
        <authorList>
            <consortium name="RefSeq"/>
        </authorList>
    </citation>
    <scope>IDENTIFICATION</scope>
    <source>
        <tissue evidence="4">Leaf</tissue>
    </source>
</reference>
<evidence type="ECO:0000259" key="2">
    <source>
        <dbReference type="Pfam" id="PF13456"/>
    </source>
</evidence>
<gene>
    <name evidence="4" type="primary">LOC104778957</name>
</gene>
<name>A0ABM0YIZ4_CAMSA</name>
<dbReference type="Pfam" id="PF13456">
    <property type="entry name" value="RVT_3"/>
    <property type="match status" value="1"/>
</dbReference>
<evidence type="ECO:0000313" key="4">
    <source>
        <dbReference type="RefSeq" id="XP_010501661.1"/>
    </source>
</evidence>
<dbReference type="CDD" id="cd06222">
    <property type="entry name" value="RNase_H_like"/>
    <property type="match status" value="1"/>
</dbReference>
<accession>A0ABM0YIZ4</accession>
<dbReference type="PANTHER" id="PTHR47074:SF48">
    <property type="entry name" value="POLYNUCLEOTIDYL TRANSFERASE, RIBONUCLEASE H-LIKE SUPERFAMILY PROTEIN"/>
    <property type="match status" value="1"/>
</dbReference>
<dbReference type="GeneID" id="104778957"/>
<keyword evidence="3" id="KW-1185">Reference proteome</keyword>